<comment type="similarity">
    <text evidence="1">Belongs to the UPF0065 (bug) family.</text>
</comment>
<dbReference type="PANTHER" id="PTHR42928">
    <property type="entry name" value="TRICARBOXYLATE-BINDING PROTEIN"/>
    <property type="match status" value="1"/>
</dbReference>
<proteinExistence type="inferred from homology"/>
<reference evidence="3 4" key="1">
    <citation type="submission" date="2015-06" db="EMBL/GenBank/DDBJ databases">
        <title>Comparative genome analysis of nirS-carrying Bradyrhizobium sp. strains.</title>
        <authorList>
            <person name="Ishii S."/>
            <person name="Jang J."/>
            <person name="Nishizawa T."/>
            <person name="Senoo K."/>
        </authorList>
    </citation>
    <scope>NUCLEOTIDE SEQUENCE [LARGE SCALE GENOMIC DNA]</scope>
    <source>
        <strain evidence="3 4">TSA1</strain>
    </source>
</reference>
<protein>
    <submittedName>
        <fullName evidence="3">C4-dicarboxylate ABC transporter substrate-binding protein</fullName>
    </submittedName>
</protein>
<evidence type="ECO:0000313" key="4">
    <source>
        <dbReference type="Proteomes" id="UP000228930"/>
    </source>
</evidence>
<dbReference type="PIRSF" id="PIRSF017082">
    <property type="entry name" value="YflP"/>
    <property type="match status" value="1"/>
</dbReference>
<keyword evidence="4" id="KW-1185">Reference proteome</keyword>
<evidence type="ECO:0000256" key="2">
    <source>
        <dbReference type="SAM" id="SignalP"/>
    </source>
</evidence>
<dbReference type="SUPFAM" id="SSF53850">
    <property type="entry name" value="Periplasmic binding protein-like II"/>
    <property type="match status" value="1"/>
</dbReference>
<dbReference type="AlphaFoldDB" id="A0A2M6U9Y4"/>
<dbReference type="InterPro" id="IPR005064">
    <property type="entry name" value="BUG"/>
</dbReference>
<dbReference type="CDD" id="cd07012">
    <property type="entry name" value="PBP2_Bug_TTT"/>
    <property type="match status" value="1"/>
</dbReference>
<gene>
    <name evidence="3" type="ORF">TSA1_11985</name>
</gene>
<feature type="signal peptide" evidence="2">
    <location>
        <begin position="1"/>
        <end position="25"/>
    </location>
</feature>
<organism evidence="3 4">
    <name type="scientific">Bradyrhizobium nitroreducens</name>
    <dbReference type="NCBI Taxonomy" id="709803"/>
    <lineage>
        <taxon>Bacteria</taxon>
        <taxon>Pseudomonadati</taxon>
        <taxon>Pseudomonadota</taxon>
        <taxon>Alphaproteobacteria</taxon>
        <taxon>Hyphomicrobiales</taxon>
        <taxon>Nitrobacteraceae</taxon>
        <taxon>Bradyrhizobium</taxon>
    </lineage>
</organism>
<dbReference type="Pfam" id="PF03401">
    <property type="entry name" value="TctC"/>
    <property type="match status" value="1"/>
</dbReference>
<name>A0A2M6U9Y4_9BRAD</name>
<keyword evidence="2" id="KW-0732">Signal</keyword>
<dbReference type="Gene3D" id="3.40.190.10">
    <property type="entry name" value="Periplasmic binding protein-like II"/>
    <property type="match status" value="1"/>
</dbReference>
<evidence type="ECO:0000313" key="3">
    <source>
        <dbReference type="EMBL" id="PIT01403.1"/>
    </source>
</evidence>
<dbReference type="PANTHER" id="PTHR42928:SF3">
    <property type="entry name" value="UPF0065 PROTEIN YFLP"/>
    <property type="match status" value="1"/>
</dbReference>
<comment type="caution">
    <text evidence="3">The sequence shown here is derived from an EMBL/GenBank/DDBJ whole genome shotgun (WGS) entry which is preliminary data.</text>
</comment>
<evidence type="ECO:0000256" key="1">
    <source>
        <dbReference type="ARBA" id="ARBA00006987"/>
    </source>
</evidence>
<dbReference type="Gene3D" id="3.40.190.150">
    <property type="entry name" value="Bordetella uptake gene, domain 1"/>
    <property type="match status" value="1"/>
</dbReference>
<accession>A0A2M6U9Y4</accession>
<feature type="chain" id="PRO_5014734008" evidence="2">
    <location>
        <begin position="26"/>
        <end position="322"/>
    </location>
</feature>
<dbReference type="Proteomes" id="UP000228930">
    <property type="component" value="Unassembled WGS sequence"/>
</dbReference>
<dbReference type="RefSeq" id="WP_100176628.1">
    <property type="nucleotide sequence ID" value="NZ_LFJC01000003.1"/>
</dbReference>
<sequence>MSRFFARLAGAAVALTLAAATPSFAQQLELKLMAPAAPGGGWDQTARSMQQALVASGVARSVQVTNVPGAGGSVGIAQFVNGAKGDGNQMMVNGFVMVGALAMNKSPVTLEQVTPIARLTEEIQVIVVPANSPIRNAQDLAAAVRADIAKVTFAGGSAGGVDHVMAALFAGAVGADAKKINYIPFSGGGESLAAILGGKVTAGISGLSEYEGQIKSGKLRAIGVTSEKRIPGSDIPTFREQGIDLVIANWRSVVAPPGITPEQKKTLSDAVEKMVKSDAWKEILKQKGWEDAYLGGDAFADFLKKETVRVTDVLKSVGLVKS</sequence>
<dbReference type="EMBL" id="LFJC01000003">
    <property type="protein sequence ID" value="PIT01403.1"/>
    <property type="molecule type" value="Genomic_DNA"/>
</dbReference>
<dbReference type="InterPro" id="IPR042100">
    <property type="entry name" value="Bug_dom1"/>
</dbReference>